<feature type="domain" description="SANTA" evidence="2">
    <location>
        <begin position="211"/>
        <end position="287"/>
    </location>
</feature>
<feature type="compositionally biased region" description="Basic and acidic residues" evidence="1">
    <location>
        <begin position="1127"/>
        <end position="1136"/>
    </location>
</feature>
<comment type="caution">
    <text evidence="3">The sequence shown here is derived from an EMBL/GenBank/DDBJ whole genome shotgun (WGS) entry which is preliminary data.</text>
</comment>
<dbReference type="Pfam" id="PF09133">
    <property type="entry name" value="SANTA"/>
    <property type="match status" value="1"/>
</dbReference>
<feature type="region of interest" description="Disordered" evidence="1">
    <location>
        <begin position="1126"/>
        <end position="1168"/>
    </location>
</feature>
<dbReference type="Proteomes" id="UP001258017">
    <property type="component" value="Unassembled WGS sequence"/>
</dbReference>
<feature type="compositionally biased region" description="Basic and acidic residues" evidence="1">
    <location>
        <begin position="645"/>
        <end position="665"/>
    </location>
</feature>
<feature type="compositionally biased region" description="Basic and acidic residues" evidence="1">
    <location>
        <begin position="873"/>
        <end position="883"/>
    </location>
</feature>
<dbReference type="InterPro" id="IPR015216">
    <property type="entry name" value="SANTA"/>
</dbReference>
<feature type="compositionally biased region" description="Basic and acidic residues" evidence="1">
    <location>
        <begin position="695"/>
        <end position="715"/>
    </location>
</feature>
<feature type="compositionally biased region" description="Basic residues" evidence="1">
    <location>
        <begin position="1202"/>
        <end position="1214"/>
    </location>
</feature>
<reference evidence="3" key="1">
    <citation type="submission" date="2021-08" db="EMBL/GenBank/DDBJ databases">
        <authorList>
            <person name="Misof B."/>
            <person name="Oliver O."/>
            <person name="Podsiadlowski L."/>
            <person name="Donath A."/>
            <person name="Peters R."/>
            <person name="Mayer C."/>
            <person name="Rust J."/>
            <person name="Gunkel S."/>
            <person name="Lesny P."/>
            <person name="Martin S."/>
            <person name="Oeyen J.P."/>
            <person name="Petersen M."/>
            <person name="Panagiotis P."/>
            <person name="Wilbrandt J."/>
            <person name="Tanja T."/>
        </authorList>
    </citation>
    <scope>NUCLEOTIDE SEQUENCE</scope>
    <source>
        <strain evidence="3">GBR_01_08_01A</strain>
        <tissue evidence="3">Thorax + abdomen</tissue>
    </source>
</reference>
<evidence type="ECO:0000256" key="1">
    <source>
        <dbReference type="SAM" id="MobiDB-lite"/>
    </source>
</evidence>
<proteinExistence type="predicted"/>
<gene>
    <name evidence="3" type="ORF">KPH14_002170</name>
</gene>
<evidence type="ECO:0000313" key="3">
    <source>
        <dbReference type="EMBL" id="KAK2581676.1"/>
    </source>
</evidence>
<feature type="compositionally biased region" description="Basic residues" evidence="1">
    <location>
        <begin position="600"/>
        <end position="609"/>
    </location>
</feature>
<feature type="region of interest" description="Disordered" evidence="1">
    <location>
        <begin position="838"/>
        <end position="907"/>
    </location>
</feature>
<accession>A0AAD9RM74</accession>
<dbReference type="EMBL" id="JAIFRP010000038">
    <property type="protein sequence ID" value="KAK2581676.1"/>
    <property type="molecule type" value="Genomic_DNA"/>
</dbReference>
<protein>
    <recommendedName>
        <fullName evidence="2">SANTA domain-containing protein</fullName>
    </recommendedName>
</protein>
<feature type="compositionally biased region" description="Polar residues" evidence="1">
    <location>
        <begin position="885"/>
        <end position="895"/>
    </location>
</feature>
<evidence type="ECO:0000313" key="4">
    <source>
        <dbReference type="Proteomes" id="UP001258017"/>
    </source>
</evidence>
<name>A0AAD9RM74_9HYME</name>
<reference evidence="3" key="2">
    <citation type="journal article" date="2023" name="Commun. Biol.">
        <title>Intrasexual cuticular hydrocarbon dimorphism in a wasp sheds light on hydrocarbon biosynthesis genes in Hymenoptera.</title>
        <authorList>
            <person name="Moris V.C."/>
            <person name="Podsiadlowski L."/>
            <person name="Martin S."/>
            <person name="Oeyen J.P."/>
            <person name="Donath A."/>
            <person name="Petersen M."/>
            <person name="Wilbrandt J."/>
            <person name="Misof B."/>
            <person name="Liedtke D."/>
            <person name="Thamm M."/>
            <person name="Scheiner R."/>
            <person name="Schmitt T."/>
            <person name="Niehuis O."/>
        </authorList>
    </citation>
    <scope>NUCLEOTIDE SEQUENCE</scope>
    <source>
        <strain evidence="3">GBR_01_08_01A</strain>
    </source>
</reference>
<feature type="region of interest" description="Disordered" evidence="1">
    <location>
        <begin position="1193"/>
        <end position="1216"/>
    </location>
</feature>
<dbReference type="AlphaFoldDB" id="A0AAD9RM74"/>
<feature type="compositionally biased region" description="Basic and acidic residues" evidence="1">
    <location>
        <begin position="838"/>
        <end position="853"/>
    </location>
</feature>
<sequence length="1244" mass="143426">MEMKFEKFKRDERCKKLERSLKLALLRRKGKVINGGQGTPVSIYTSLSSINTDTQDLSYTTSFMQTFQMENEVVSSRNNLQNIKAQKIDRYTLPEPIDQSTSIKRSEIIQNLFDGPIASSLRHVNKSPGVSKVDKSEHNGDILKNCDHSTPIEKNSYLPSMNRKSSRESVNCFKLLNEHAKNKDNDNNDNCSTPQLAIDNVAKGQSKTFFNWRVMLNGDGQLLVKGTLENGKVVRSKPIVKRITATSVQSVFKHIYHLEGNIVDNRGELPEYIRGKFYSGFPDDWENVYQVWLLYVSQGSKESFHWPTKITDSDDDINSEVTDLTILCTQEDKNQHCKSNAISKVQIPNVPSGQISSSGLGSNHWKRHTLEAKADNASNFDIHVPDLRNLPISSTTKKADDRNIWNKENQCQAENVNVHKSSVLRKENTMKDIIQEDKINIIVSNLLHKDCPKEYILKIIQMFDCLHDVFSYKIDTDQKDCESEIQNDGKKSRLSSQLVQGNQVEVNSKEFFTHERRRSPAVSPVTKHIKHNVYNEGVRDVSDRILQEQPEGLRRVQEKISDTLVRRSEMKDGDEFESETYAGVPKVISDKILEHARVNSLKRNKHKQGRGTTDVDPMSRSGLRSKKRLKKDRMQNHHSSSSDVDIEKDKEYFPREDERKEEGRKMKTQRPMLYNMENPGTARYDSSVSITEDEELRREEKLDRARVSGRRERDNPKYNRIRDVSSTDDEMESSQLKREKHLNAREVIKHSAKKPKIVNNNNDADDADRVTDTLNKITVNESCIVKRDIFKNRYTMSASKDRHNVESTFASCFSNKRERDRDEINKFENRPRSGRISRGYEFRMESDKDRENVKSAASEELSPDNDDNPVDLPKSKSTDRREAMQVNNADNKTSGRMRDSSMNESQGIRKSKLLSAWIPRVVYDSKSTSELGLVFEGKLLNEAGHVVHRKFVTECIRKRLSSTVIETTNRELYQLVGDLHDPKHVIPKEILKHCRNGCPSDINEFCKLWRSLQEAHSSEVALNQEEVTRTDVMDLSISSRGRKRFPPLSYWTGERVALKDDKVIYTAGNCKNSSACLTNDNTNDRSNFQEKNDLNKHSRNVEATKTNTDNERTAFVSKHNRISTEQARVEEKECHRVKIPSEPLRHENSSNGLRKGGSTESPIAEQRVDKYTHNDVQWCDTKLRKLYEACRDDDAALQSSERKRRYNRRQRSPIKKQNMMYTYHKSIQHADDVLSDYEISQLEM</sequence>
<organism evidence="3 4">
    <name type="scientific">Odynerus spinipes</name>
    <dbReference type="NCBI Taxonomy" id="1348599"/>
    <lineage>
        <taxon>Eukaryota</taxon>
        <taxon>Metazoa</taxon>
        <taxon>Ecdysozoa</taxon>
        <taxon>Arthropoda</taxon>
        <taxon>Hexapoda</taxon>
        <taxon>Insecta</taxon>
        <taxon>Pterygota</taxon>
        <taxon>Neoptera</taxon>
        <taxon>Endopterygota</taxon>
        <taxon>Hymenoptera</taxon>
        <taxon>Apocrita</taxon>
        <taxon>Aculeata</taxon>
        <taxon>Vespoidea</taxon>
        <taxon>Vespidae</taxon>
        <taxon>Eumeninae</taxon>
        <taxon>Odynerus</taxon>
    </lineage>
</organism>
<feature type="region of interest" description="Disordered" evidence="1">
    <location>
        <begin position="598"/>
        <end position="715"/>
    </location>
</feature>
<evidence type="ECO:0000259" key="2">
    <source>
        <dbReference type="Pfam" id="PF09133"/>
    </source>
</evidence>
<keyword evidence="4" id="KW-1185">Reference proteome</keyword>